<name>A0ABQ7FRC2_DUNSA</name>
<dbReference type="Proteomes" id="UP000815325">
    <property type="component" value="Unassembled WGS sequence"/>
</dbReference>
<evidence type="ECO:0000313" key="3">
    <source>
        <dbReference type="Proteomes" id="UP000815325"/>
    </source>
</evidence>
<keyword evidence="3" id="KW-1185">Reference proteome</keyword>
<feature type="region of interest" description="Disordered" evidence="1">
    <location>
        <begin position="1"/>
        <end position="21"/>
    </location>
</feature>
<evidence type="ECO:0008006" key="4">
    <source>
        <dbReference type="Google" id="ProtNLM"/>
    </source>
</evidence>
<evidence type="ECO:0000313" key="2">
    <source>
        <dbReference type="EMBL" id="KAF5825253.1"/>
    </source>
</evidence>
<feature type="non-terminal residue" evidence="2">
    <location>
        <position position="1"/>
    </location>
</feature>
<gene>
    <name evidence="2" type="ORF">DUNSADRAFT_12958</name>
</gene>
<proteinExistence type="predicted"/>
<evidence type="ECO:0000256" key="1">
    <source>
        <dbReference type="SAM" id="MobiDB-lite"/>
    </source>
</evidence>
<accession>A0ABQ7FRC2</accession>
<organism evidence="2 3">
    <name type="scientific">Dunaliella salina</name>
    <name type="common">Green alga</name>
    <name type="synonym">Protococcus salinus</name>
    <dbReference type="NCBI Taxonomy" id="3046"/>
    <lineage>
        <taxon>Eukaryota</taxon>
        <taxon>Viridiplantae</taxon>
        <taxon>Chlorophyta</taxon>
        <taxon>core chlorophytes</taxon>
        <taxon>Chlorophyceae</taxon>
        <taxon>CS clade</taxon>
        <taxon>Chlamydomonadales</taxon>
        <taxon>Dunaliellaceae</taxon>
        <taxon>Dunaliella</taxon>
    </lineage>
</organism>
<dbReference type="EMBL" id="MU074429">
    <property type="protein sequence ID" value="KAF5825253.1"/>
    <property type="molecule type" value="Genomic_DNA"/>
</dbReference>
<reference evidence="2" key="1">
    <citation type="submission" date="2017-08" db="EMBL/GenBank/DDBJ databases">
        <authorList>
            <person name="Polle J.E."/>
            <person name="Barry K."/>
            <person name="Cushman J."/>
            <person name="Schmutz J."/>
            <person name="Tran D."/>
            <person name="Hathwaick L.T."/>
            <person name="Yim W.C."/>
            <person name="Jenkins J."/>
            <person name="Mckie-Krisberg Z.M."/>
            <person name="Prochnik S."/>
            <person name="Lindquist E."/>
            <person name="Dockter R.B."/>
            <person name="Adam C."/>
            <person name="Molina H."/>
            <person name="Bunkerborg J."/>
            <person name="Jin E."/>
            <person name="Buchheim M."/>
            <person name="Magnuson J."/>
        </authorList>
    </citation>
    <scope>NUCLEOTIDE SEQUENCE</scope>
    <source>
        <strain evidence="2">CCAP 19/18</strain>
    </source>
</reference>
<comment type="caution">
    <text evidence="2">The sequence shown here is derived from an EMBL/GenBank/DDBJ whole genome shotgun (WGS) entry which is preliminary data.</text>
</comment>
<sequence>RAKTQHTGHSKDSKMIPRRAGSHKHVCVPACGLTVAGVCAGKERDKKKQQQQGGLLGCKHTAEVHDYPTKN</sequence>
<protein>
    <recommendedName>
        <fullName evidence="4">Encoded protein</fullName>
    </recommendedName>
</protein>